<proteinExistence type="predicted"/>
<dbReference type="PROSITE" id="PS51186">
    <property type="entry name" value="GNAT"/>
    <property type="match status" value="1"/>
</dbReference>
<dbReference type="CDD" id="cd04301">
    <property type="entry name" value="NAT_SF"/>
    <property type="match status" value="1"/>
</dbReference>
<evidence type="ECO:0000313" key="2">
    <source>
        <dbReference type="EMBL" id="MCW7553310.1"/>
    </source>
</evidence>
<name>A0ABT3MVB4_9GAMM</name>
<keyword evidence="2" id="KW-0012">Acyltransferase</keyword>
<sequence length="359" mass="41177">MPSAKFVVESRIKPSFRTEKVKGMFDINFDTVKKEFDVDIPIEDKPWNIGLIVGASGSGKTTIAKQVFSDYELFTGFDWSDRAVVDDFSEGLSAKHITESLSKVGFSSPPDWLKPFAVLSNGQKMRAELARLILESDKPVIYDEFTSVVDRNVARIGSAAIQKYIRKENKQFIAVSCHYDIIEWLQPDWVYDCNSHTFKRRRLRRPKIIVDVRKAQQSEWEIFRPFHYLSSVHNRSAHKYIAEINGEPVGWCSILHFPHPSNPKLKRLHRTVVLPDYQGLGLGFQLRCYICELYSKQGFKINTVTTSPPLIHAMNKSPKWKMTRKPGRVSKPATSILSKHSYERLTASFQYVGEKNEGS</sequence>
<organism evidence="2 3">
    <name type="scientific">Endozoicomonas gorgoniicola</name>
    <dbReference type="NCBI Taxonomy" id="1234144"/>
    <lineage>
        <taxon>Bacteria</taxon>
        <taxon>Pseudomonadati</taxon>
        <taxon>Pseudomonadota</taxon>
        <taxon>Gammaproteobacteria</taxon>
        <taxon>Oceanospirillales</taxon>
        <taxon>Endozoicomonadaceae</taxon>
        <taxon>Endozoicomonas</taxon>
    </lineage>
</organism>
<dbReference type="InterPro" id="IPR000182">
    <property type="entry name" value="GNAT_dom"/>
</dbReference>
<dbReference type="SUPFAM" id="SSF52540">
    <property type="entry name" value="P-loop containing nucleoside triphosphate hydrolases"/>
    <property type="match status" value="1"/>
</dbReference>
<evidence type="ECO:0000313" key="3">
    <source>
        <dbReference type="Proteomes" id="UP001209854"/>
    </source>
</evidence>
<accession>A0ABT3MVB4</accession>
<dbReference type="GO" id="GO:0016746">
    <property type="term" value="F:acyltransferase activity"/>
    <property type="evidence" value="ECO:0007669"/>
    <property type="project" value="UniProtKB-KW"/>
</dbReference>
<protein>
    <submittedName>
        <fullName evidence="2">GNAT family N-acetyltransferase</fullName>
        <ecNumber evidence="2">2.3.1.-</ecNumber>
    </submittedName>
</protein>
<dbReference type="Gene3D" id="3.40.50.300">
    <property type="entry name" value="P-loop containing nucleotide triphosphate hydrolases"/>
    <property type="match status" value="1"/>
</dbReference>
<dbReference type="RefSeq" id="WP_262568145.1">
    <property type="nucleotide sequence ID" value="NZ_JAPFCC010000001.1"/>
</dbReference>
<dbReference type="Proteomes" id="UP001209854">
    <property type="component" value="Unassembled WGS sequence"/>
</dbReference>
<comment type="caution">
    <text evidence="2">The sequence shown here is derived from an EMBL/GenBank/DDBJ whole genome shotgun (WGS) entry which is preliminary data.</text>
</comment>
<dbReference type="InterPro" id="IPR016181">
    <property type="entry name" value="Acyl_CoA_acyltransferase"/>
</dbReference>
<reference evidence="2 3" key="1">
    <citation type="submission" date="2022-10" db="EMBL/GenBank/DDBJ databases">
        <title>High-quality genome sequences of two octocoral-associated bacteria, Endozoicomonas euniceicola EF212 and Endozoicomonas gorgoniicola PS125.</title>
        <authorList>
            <person name="Chiou Y.-J."/>
            <person name="Chen Y.-H."/>
        </authorList>
    </citation>
    <scope>NUCLEOTIDE SEQUENCE [LARGE SCALE GENOMIC DNA]</scope>
    <source>
        <strain evidence="2 3">PS125</strain>
    </source>
</reference>
<dbReference type="SUPFAM" id="SSF55729">
    <property type="entry name" value="Acyl-CoA N-acyltransferases (Nat)"/>
    <property type="match status" value="1"/>
</dbReference>
<dbReference type="EC" id="2.3.1.-" evidence="2"/>
<dbReference type="InterPro" id="IPR027417">
    <property type="entry name" value="P-loop_NTPase"/>
</dbReference>
<feature type="domain" description="N-acetyltransferase" evidence="1">
    <location>
        <begin position="199"/>
        <end position="359"/>
    </location>
</feature>
<keyword evidence="3" id="KW-1185">Reference proteome</keyword>
<dbReference type="Gene3D" id="3.40.630.30">
    <property type="match status" value="1"/>
</dbReference>
<dbReference type="EMBL" id="JAPFCC010000001">
    <property type="protein sequence ID" value="MCW7553310.1"/>
    <property type="molecule type" value="Genomic_DNA"/>
</dbReference>
<gene>
    <name evidence="2" type="ORF">NX722_11805</name>
</gene>
<dbReference type="Pfam" id="PF00583">
    <property type="entry name" value="Acetyltransf_1"/>
    <property type="match status" value="1"/>
</dbReference>
<evidence type="ECO:0000259" key="1">
    <source>
        <dbReference type="PROSITE" id="PS51186"/>
    </source>
</evidence>
<dbReference type="CDD" id="cd00267">
    <property type="entry name" value="ABC_ATPase"/>
    <property type="match status" value="1"/>
</dbReference>
<keyword evidence="2" id="KW-0808">Transferase</keyword>